<dbReference type="PANTHER" id="PTHR36110">
    <property type="entry name" value="RING-CLEAVING DIOXYGENASE MHQE-RELATED"/>
    <property type="match status" value="1"/>
</dbReference>
<evidence type="ECO:0000313" key="2">
    <source>
        <dbReference type="EMBL" id="GHO96421.1"/>
    </source>
</evidence>
<name>A0A8J3IUF6_9CHLR</name>
<evidence type="ECO:0000313" key="3">
    <source>
        <dbReference type="Proteomes" id="UP000597444"/>
    </source>
</evidence>
<protein>
    <recommendedName>
        <fullName evidence="1">VOC domain-containing protein</fullName>
    </recommendedName>
</protein>
<feature type="domain" description="VOC" evidence="1">
    <location>
        <begin position="13"/>
        <end position="139"/>
    </location>
</feature>
<sequence>MSNISPAKIQAQGIHHITFVGSHRQATIDFYQEVLGMPLIMEQPNLDVPGETHLYFDSGDGRLITFFVRPDRTNDSTPNPEGIGNLHHLAFSVSQATYTQVAQRLNARGIWNTGEIDRGFMNSIYFRDPNGQLLEMATYKFLPPEGIQQPMFSPEHINYVSQLELMPSRMFTLLMR</sequence>
<gene>
    <name evidence="2" type="ORF">KSF_064690</name>
</gene>
<proteinExistence type="predicted"/>
<dbReference type="Proteomes" id="UP000597444">
    <property type="component" value="Unassembled WGS sequence"/>
</dbReference>
<dbReference type="InterPro" id="IPR029068">
    <property type="entry name" value="Glyas_Bleomycin-R_OHBP_Dase"/>
</dbReference>
<dbReference type="PANTHER" id="PTHR36110:SF4">
    <property type="entry name" value="RING-CLEAVING DIOXYGENASE MHQA-RELATED"/>
    <property type="match status" value="1"/>
</dbReference>
<dbReference type="SUPFAM" id="SSF54593">
    <property type="entry name" value="Glyoxalase/Bleomycin resistance protein/Dihydroxybiphenyl dioxygenase"/>
    <property type="match status" value="1"/>
</dbReference>
<accession>A0A8J3IUF6</accession>
<dbReference type="InterPro" id="IPR004360">
    <property type="entry name" value="Glyas_Fos-R_dOase_dom"/>
</dbReference>
<dbReference type="Pfam" id="PF00903">
    <property type="entry name" value="Glyoxalase"/>
    <property type="match status" value="1"/>
</dbReference>
<dbReference type="AlphaFoldDB" id="A0A8J3IUF6"/>
<dbReference type="InterPro" id="IPR052537">
    <property type="entry name" value="Extradiol_RC_dioxygenase"/>
</dbReference>
<organism evidence="2 3">
    <name type="scientific">Reticulibacter mediterranei</name>
    <dbReference type="NCBI Taxonomy" id="2778369"/>
    <lineage>
        <taxon>Bacteria</taxon>
        <taxon>Bacillati</taxon>
        <taxon>Chloroflexota</taxon>
        <taxon>Ktedonobacteria</taxon>
        <taxon>Ktedonobacterales</taxon>
        <taxon>Reticulibacteraceae</taxon>
        <taxon>Reticulibacter</taxon>
    </lineage>
</organism>
<dbReference type="InterPro" id="IPR037523">
    <property type="entry name" value="VOC_core"/>
</dbReference>
<dbReference type="EMBL" id="BNJK01000001">
    <property type="protein sequence ID" value="GHO96421.1"/>
    <property type="molecule type" value="Genomic_DNA"/>
</dbReference>
<keyword evidence="3" id="KW-1185">Reference proteome</keyword>
<evidence type="ECO:0000259" key="1">
    <source>
        <dbReference type="PROSITE" id="PS51819"/>
    </source>
</evidence>
<dbReference type="PROSITE" id="PS51819">
    <property type="entry name" value="VOC"/>
    <property type="match status" value="1"/>
</dbReference>
<dbReference type="Gene3D" id="3.10.180.10">
    <property type="entry name" value="2,3-Dihydroxybiphenyl 1,2-Dioxygenase, domain 1"/>
    <property type="match status" value="1"/>
</dbReference>
<comment type="caution">
    <text evidence="2">The sequence shown here is derived from an EMBL/GenBank/DDBJ whole genome shotgun (WGS) entry which is preliminary data.</text>
</comment>
<reference evidence="2" key="1">
    <citation type="submission" date="2020-10" db="EMBL/GenBank/DDBJ databases">
        <title>Taxonomic study of unclassified bacteria belonging to the class Ktedonobacteria.</title>
        <authorList>
            <person name="Yabe S."/>
            <person name="Wang C.M."/>
            <person name="Zheng Y."/>
            <person name="Sakai Y."/>
            <person name="Cavaletti L."/>
            <person name="Monciardini P."/>
            <person name="Donadio S."/>
        </authorList>
    </citation>
    <scope>NUCLEOTIDE SEQUENCE</scope>
    <source>
        <strain evidence="2">ID150040</strain>
    </source>
</reference>